<gene>
    <name evidence="2" type="ORF">MM415A01590_0009</name>
</gene>
<reference evidence="2" key="1">
    <citation type="submission" date="2020-03" db="EMBL/GenBank/DDBJ databases">
        <title>The deep terrestrial virosphere.</title>
        <authorList>
            <person name="Holmfeldt K."/>
            <person name="Nilsson E."/>
            <person name="Simone D."/>
            <person name="Lopez-Fernandez M."/>
            <person name="Wu X."/>
            <person name="de Brujin I."/>
            <person name="Lundin D."/>
            <person name="Andersson A."/>
            <person name="Bertilsson S."/>
            <person name="Dopson M."/>
        </authorList>
    </citation>
    <scope>NUCLEOTIDE SEQUENCE</scope>
    <source>
        <strain evidence="2">MM415A01590</strain>
    </source>
</reference>
<sequence>MSPSDLLEWQAFYVLEASEQDPEVTEWDDAESAKRKLTRAATAKEAARRGAR</sequence>
<evidence type="ECO:0008006" key="3">
    <source>
        <dbReference type="Google" id="ProtNLM"/>
    </source>
</evidence>
<accession>A0A6M3K123</accession>
<protein>
    <recommendedName>
        <fullName evidence="3">Tail assembly chaperone</fullName>
    </recommendedName>
</protein>
<dbReference type="AlphaFoldDB" id="A0A6M3K123"/>
<name>A0A6M3K123_9ZZZZ</name>
<feature type="region of interest" description="Disordered" evidence="1">
    <location>
        <begin position="24"/>
        <end position="52"/>
    </location>
</feature>
<organism evidence="2">
    <name type="scientific">viral metagenome</name>
    <dbReference type="NCBI Taxonomy" id="1070528"/>
    <lineage>
        <taxon>unclassified sequences</taxon>
        <taxon>metagenomes</taxon>
        <taxon>organismal metagenomes</taxon>
    </lineage>
</organism>
<proteinExistence type="predicted"/>
<evidence type="ECO:0000313" key="2">
    <source>
        <dbReference type="EMBL" id="QJA76040.1"/>
    </source>
</evidence>
<dbReference type="EMBL" id="MT142201">
    <property type="protein sequence ID" value="QJA76040.1"/>
    <property type="molecule type" value="Genomic_DNA"/>
</dbReference>
<evidence type="ECO:0000256" key="1">
    <source>
        <dbReference type="SAM" id="MobiDB-lite"/>
    </source>
</evidence>